<name>A0A1E1WTS3_PECGO</name>
<evidence type="ECO:0000313" key="4">
    <source>
        <dbReference type="EMBL" id="JAT90439.1"/>
    </source>
</evidence>
<reference evidence="4" key="1">
    <citation type="submission" date="2015-09" db="EMBL/GenBank/DDBJ databases">
        <title>De novo assembly of Pectinophora gossypiella (Pink Bollworm) gut transcriptome.</title>
        <authorList>
            <person name="Tassone E.E."/>
        </authorList>
    </citation>
    <scope>NUCLEOTIDE SEQUENCE</scope>
</reference>
<dbReference type="EMBL" id="GDQN01000615">
    <property type="protein sequence ID" value="JAT90439.1"/>
    <property type="molecule type" value="Transcribed_RNA"/>
</dbReference>
<dbReference type="InterPro" id="IPR001584">
    <property type="entry name" value="Integrase_cat-core"/>
</dbReference>
<organism evidence="4">
    <name type="scientific">Pectinophora gossypiella</name>
    <name type="common">Cotton pink bollworm</name>
    <name type="synonym">Depressaria gossypiella</name>
    <dbReference type="NCBI Taxonomy" id="13191"/>
    <lineage>
        <taxon>Eukaryota</taxon>
        <taxon>Metazoa</taxon>
        <taxon>Ecdysozoa</taxon>
        <taxon>Arthropoda</taxon>
        <taxon>Hexapoda</taxon>
        <taxon>Insecta</taxon>
        <taxon>Pterygota</taxon>
        <taxon>Neoptera</taxon>
        <taxon>Endopterygota</taxon>
        <taxon>Lepidoptera</taxon>
        <taxon>Glossata</taxon>
        <taxon>Ditrysia</taxon>
        <taxon>Gelechioidea</taxon>
        <taxon>Gelechiidae</taxon>
        <taxon>Apatetrinae</taxon>
        <taxon>Pectinophora</taxon>
    </lineage>
</organism>
<keyword evidence="2" id="KW-0732">Signal</keyword>
<dbReference type="InterPro" id="IPR012337">
    <property type="entry name" value="RNaseH-like_sf"/>
</dbReference>
<evidence type="ECO:0000256" key="2">
    <source>
        <dbReference type="SAM" id="SignalP"/>
    </source>
</evidence>
<dbReference type="SUPFAM" id="SSF53098">
    <property type="entry name" value="Ribonuclease H-like"/>
    <property type="match status" value="1"/>
</dbReference>
<accession>A0A1E1WTS3</accession>
<dbReference type="PROSITE" id="PS50994">
    <property type="entry name" value="INTEGRASE"/>
    <property type="match status" value="1"/>
</dbReference>
<feature type="signal peptide" evidence="2">
    <location>
        <begin position="1"/>
        <end position="35"/>
    </location>
</feature>
<sequence length="496" mass="57097">LKKQGVGLWQCAKRNVSIHLFRKLLLALVIKMATAEKSQEATDEGFKLRVKEMYLKKCSKLVSRGIPDRSPFSRDQVNHIIEYVLKAYSMKSSELNKHQVEAMKTFRVVVKKGRNVLQITLFESNSVTSILGYEDCFDILFCHKQYASFYKQNKNDVYRSLLRTLRPKYFTSRVAILCFLQVYATCKVTQGSLLSQETETVSPGSVDEDKSRIYKNVFVETTLPPNYLKSIFIDLLFMPTPDGDFRYLLIYVDVHSYYVILRPMQGNSVDDLVAELFKIFADFGVPSTIRASNKSLCRLLVLALDLLVSYGIRLDCGIWDSRASADPNINNKRVEILEYVIKWVTSIHNTRWSVMCYTFQHNINKLKYNGINSAFEAKFSKCVDLYKPELNDTPTENADDSDLDLSLLDNRNVGSINAIAHTFYKIENIFKNWLLVTKYAEREQVKRKESENIAEGTSKKCKETEERAKDNLLSTEASNLYDETMNNFKSEPLDTC</sequence>
<dbReference type="GO" id="GO:0003676">
    <property type="term" value="F:nucleic acid binding"/>
    <property type="evidence" value="ECO:0007669"/>
    <property type="project" value="InterPro"/>
</dbReference>
<dbReference type="GO" id="GO:0015074">
    <property type="term" value="P:DNA integration"/>
    <property type="evidence" value="ECO:0007669"/>
    <property type="project" value="InterPro"/>
</dbReference>
<dbReference type="Gene3D" id="3.30.420.10">
    <property type="entry name" value="Ribonuclease H-like superfamily/Ribonuclease H"/>
    <property type="match status" value="1"/>
</dbReference>
<feature type="chain" id="PRO_5009115758" description="Integrase catalytic domain-containing protein" evidence="2">
    <location>
        <begin position="36"/>
        <end position="496"/>
    </location>
</feature>
<feature type="non-terminal residue" evidence="4">
    <location>
        <position position="1"/>
    </location>
</feature>
<feature type="region of interest" description="Disordered" evidence="1">
    <location>
        <begin position="448"/>
        <end position="496"/>
    </location>
</feature>
<protein>
    <recommendedName>
        <fullName evidence="3">Integrase catalytic domain-containing protein</fullName>
    </recommendedName>
</protein>
<proteinExistence type="predicted"/>
<feature type="compositionally biased region" description="Basic and acidic residues" evidence="1">
    <location>
        <begin position="448"/>
        <end position="470"/>
    </location>
</feature>
<dbReference type="AlphaFoldDB" id="A0A1E1WTS3"/>
<evidence type="ECO:0000259" key="3">
    <source>
        <dbReference type="PROSITE" id="PS50994"/>
    </source>
</evidence>
<feature type="domain" description="Integrase catalytic" evidence="3">
    <location>
        <begin position="220"/>
        <end position="314"/>
    </location>
</feature>
<gene>
    <name evidence="4" type="ORF">g.7270</name>
</gene>
<evidence type="ECO:0000256" key="1">
    <source>
        <dbReference type="SAM" id="MobiDB-lite"/>
    </source>
</evidence>
<dbReference type="InterPro" id="IPR036397">
    <property type="entry name" value="RNaseH_sf"/>
</dbReference>